<accession>A0A5B7H5F9</accession>
<evidence type="ECO:0000313" key="3">
    <source>
        <dbReference type="EMBL" id="MPC64577.1"/>
    </source>
</evidence>
<organism evidence="3 4">
    <name type="scientific">Portunus trituberculatus</name>
    <name type="common">Swimming crab</name>
    <name type="synonym">Neptunus trituberculatus</name>
    <dbReference type="NCBI Taxonomy" id="210409"/>
    <lineage>
        <taxon>Eukaryota</taxon>
        <taxon>Metazoa</taxon>
        <taxon>Ecdysozoa</taxon>
        <taxon>Arthropoda</taxon>
        <taxon>Crustacea</taxon>
        <taxon>Multicrustacea</taxon>
        <taxon>Malacostraca</taxon>
        <taxon>Eumalacostraca</taxon>
        <taxon>Eucarida</taxon>
        <taxon>Decapoda</taxon>
        <taxon>Pleocyemata</taxon>
        <taxon>Brachyura</taxon>
        <taxon>Eubrachyura</taxon>
        <taxon>Portunoidea</taxon>
        <taxon>Portunidae</taxon>
        <taxon>Portuninae</taxon>
        <taxon>Portunus</taxon>
    </lineage>
</organism>
<gene>
    <name evidence="3" type="ORF">E2C01_058695</name>
</gene>
<keyword evidence="2" id="KW-0472">Membrane</keyword>
<evidence type="ECO:0000256" key="2">
    <source>
        <dbReference type="SAM" id="Phobius"/>
    </source>
</evidence>
<feature type="transmembrane region" description="Helical" evidence="2">
    <location>
        <begin position="44"/>
        <end position="65"/>
    </location>
</feature>
<feature type="region of interest" description="Disordered" evidence="1">
    <location>
        <begin position="70"/>
        <end position="93"/>
    </location>
</feature>
<reference evidence="3 4" key="1">
    <citation type="submission" date="2019-05" db="EMBL/GenBank/DDBJ databases">
        <title>Another draft genome of Portunus trituberculatus and its Hox gene families provides insights of decapod evolution.</title>
        <authorList>
            <person name="Jeong J.-H."/>
            <person name="Song I."/>
            <person name="Kim S."/>
            <person name="Choi T."/>
            <person name="Kim D."/>
            <person name="Ryu S."/>
            <person name="Kim W."/>
        </authorList>
    </citation>
    <scope>NUCLEOTIDE SEQUENCE [LARGE SCALE GENOMIC DNA]</scope>
    <source>
        <tissue evidence="3">Muscle</tissue>
    </source>
</reference>
<dbReference type="Proteomes" id="UP000324222">
    <property type="component" value="Unassembled WGS sequence"/>
</dbReference>
<keyword evidence="2" id="KW-0812">Transmembrane</keyword>
<comment type="caution">
    <text evidence="3">The sequence shown here is derived from an EMBL/GenBank/DDBJ whole genome shotgun (WGS) entry which is preliminary data.</text>
</comment>
<dbReference type="AlphaFoldDB" id="A0A5B7H5F9"/>
<proteinExistence type="predicted"/>
<dbReference type="EMBL" id="VSRR010022272">
    <property type="protein sequence ID" value="MPC64577.1"/>
    <property type="molecule type" value="Genomic_DNA"/>
</dbReference>
<protein>
    <submittedName>
        <fullName evidence="3">Uncharacterized protein</fullName>
    </submittedName>
</protein>
<sequence length="133" mass="14581">METPEDSFNRRLSALSNCKLPLRGGVGPFELFKTDYTKTRGNGIIIIIIIIIITIIIVIIIVIIITMSSPQPQQLPTPPSSSSSRSSNSRPFLLPLHRVPAGCLVTRSSLPLSFASPLTARTPHSSVRLHRLE</sequence>
<feature type="compositionally biased region" description="Low complexity" evidence="1">
    <location>
        <begin position="80"/>
        <end position="93"/>
    </location>
</feature>
<keyword evidence="4" id="KW-1185">Reference proteome</keyword>
<evidence type="ECO:0000313" key="4">
    <source>
        <dbReference type="Proteomes" id="UP000324222"/>
    </source>
</evidence>
<evidence type="ECO:0000256" key="1">
    <source>
        <dbReference type="SAM" id="MobiDB-lite"/>
    </source>
</evidence>
<name>A0A5B7H5F9_PORTR</name>
<keyword evidence="2" id="KW-1133">Transmembrane helix</keyword>